<dbReference type="Proteomes" id="UP000421791">
    <property type="component" value="Unassembled WGS sequence"/>
</dbReference>
<dbReference type="Proteomes" id="UP000440198">
    <property type="component" value="Unassembled WGS sequence"/>
</dbReference>
<reference evidence="5 6" key="1">
    <citation type="journal article" date="2019" name="Nat. Med.">
        <title>A library of human gut bacterial isolates paired with longitudinal multiomics data enables mechanistic microbiome research.</title>
        <authorList>
            <person name="Poyet M."/>
            <person name="Groussin M."/>
            <person name="Gibbons S.M."/>
            <person name="Avila-Pacheco J."/>
            <person name="Jiang X."/>
            <person name="Kearney S.M."/>
            <person name="Perrotta A.R."/>
            <person name="Berdy B."/>
            <person name="Zhao S."/>
            <person name="Lieberman T.D."/>
            <person name="Swanson P.K."/>
            <person name="Smith M."/>
            <person name="Roesemann S."/>
            <person name="Alexander J.E."/>
            <person name="Rich S.A."/>
            <person name="Livny J."/>
            <person name="Vlamakis H."/>
            <person name="Clish C."/>
            <person name="Bullock K."/>
            <person name="Deik A."/>
            <person name="Scott J."/>
            <person name="Pierce K.A."/>
            <person name="Xavier R.J."/>
            <person name="Alm E.J."/>
        </authorList>
    </citation>
    <scope>NUCLEOTIDE SEQUENCE [LARGE SCALE GENOMIC DNA]</scope>
    <source>
        <strain evidence="4 6">BIOML-A2</strain>
        <strain evidence="3 5">BIOML-A6</strain>
    </source>
</reference>
<evidence type="ECO:0000259" key="2">
    <source>
        <dbReference type="Pfam" id="PF08800"/>
    </source>
</evidence>
<dbReference type="EMBL" id="VWAK01000040">
    <property type="protein sequence ID" value="KAA5228210.1"/>
    <property type="molecule type" value="Genomic_DNA"/>
</dbReference>
<evidence type="ECO:0000259" key="1">
    <source>
        <dbReference type="Pfam" id="PF08708"/>
    </source>
</evidence>
<dbReference type="Pfam" id="PF08800">
    <property type="entry name" value="BT4734-like_N"/>
    <property type="match status" value="1"/>
</dbReference>
<protein>
    <submittedName>
        <fullName evidence="3">Virulence protein E</fullName>
    </submittedName>
</protein>
<dbReference type="GeneID" id="92987218"/>
<dbReference type="RefSeq" id="WP_007756931.1">
    <property type="nucleotide sequence ID" value="NZ_JADOZO010000031.1"/>
</dbReference>
<gene>
    <name evidence="4" type="ORF">F2Z09_16425</name>
    <name evidence="3" type="ORF">F2Z22_18090</name>
</gene>
<name>A0A7J4YJZ9_9BACE</name>
<evidence type="ECO:0000313" key="6">
    <source>
        <dbReference type="Proteomes" id="UP000440198"/>
    </source>
</evidence>
<sequence length="302" mass="35154">MKTTVFKEKPYSEKHIHSLTGKEYYQTMEYPPNHVDVDLVFDIIKEEKLKSRIDQARAYYDSDRVTYEKIKGKLPICLFAGTFGRFCNDALITPSGLVVVDFDKIPVPKMPDVWNMLVNDPYTYAAFLSPSGRGYKAIVRVANNIDNTTHNEYLDALKDHYNSPFWDNSCKGISRACYLSSDPDLYQNRNSIVWTKKISSSPSSPVVIRVKTYAPPYEYEKLLNFLEGGFNKYPMTRGNRHRSSFDRARELAEWGIPQETAFRYLSQFIEPDFSEEEIKREVRNAYKWVNDKGNFGSKYRKI</sequence>
<evidence type="ECO:0000313" key="3">
    <source>
        <dbReference type="EMBL" id="KAA5228210.1"/>
    </source>
</evidence>
<dbReference type="EMBL" id="VWAG01000037">
    <property type="protein sequence ID" value="KAA5254281.1"/>
    <property type="molecule type" value="Genomic_DNA"/>
</dbReference>
<evidence type="ECO:0000313" key="5">
    <source>
        <dbReference type="Proteomes" id="UP000421791"/>
    </source>
</evidence>
<feature type="domain" description="Primase C-terminal 1" evidence="1">
    <location>
        <begin position="233"/>
        <end position="289"/>
    </location>
</feature>
<dbReference type="Pfam" id="PF08708">
    <property type="entry name" value="PriCT_1"/>
    <property type="match status" value="1"/>
</dbReference>
<organism evidence="3 5">
    <name type="scientific">Bacteroides finegoldii</name>
    <dbReference type="NCBI Taxonomy" id="338188"/>
    <lineage>
        <taxon>Bacteria</taxon>
        <taxon>Pseudomonadati</taxon>
        <taxon>Bacteroidota</taxon>
        <taxon>Bacteroidia</taxon>
        <taxon>Bacteroidales</taxon>
        <taxon>Bacteroidaceae</taxon>
        <taxon>Bacteroides</taxon>
    </lineage>
</organism>
<feature type="domain" description="BT4734-like N-terminal" evidence="2">
    <location>
        <begin position="70"/>
        <end position="186"/>
    </location>
</feature>
<dbReference type="AlphaFoldDB" id="A0A7J4YJZ9"/>
<comment type="caution">
    <text evidence="3">The sequence shown here is derived from an EMBL/GenBank/DDBJ whole genome shotgun (WGS) entry which is preliminary data.</text>
</comment>
<evidence type="ECO:0000313" key="4">
    <source>
        <dbReference type="EMBL" id="KAA5254281.1"/>
    </source>
</evidence>
<keyword evidence="6" id="KW-1185">Reference proteome</keyword>
<dbReference type="InterPro" id="IPR014820">
    <property type="entry name" value="PriCT_1"/>
</dbReference>
<proteinExistence type="predicted"/>
<dbReference type="InterPro" id="IPR014907">
    <property type="entry name" value="BT4734-like_N"/>
</dbReference>
<accession>A0A7J4YJZ9</accession>